<name>A0ABX0JRG7_9PROT</name>
<reference evidence="1 2" key="1">
    <citation type="journal article" date="2020" name="Int. J. Syst. Evol. Microbiol.">
        <title>Novel acetic acid bacteria from cider fermentations: Acetobacter conturbans sp. nov. and Acetobacter fallax sp. nov.</title>
        <authorList>
            <person name="Sombolestani A.S."/>
            <person name="Cleenwerck I."/>
            <person name="Cnockaert M."/>
            <person name="Borremans W."/>
            <person name="Wieme A.D."/>
            <person name="De Vuyst L."/>
            <person name="Vandamme P."/>
        </authorList>
    </citation>
    <scope>NUCLEOTIDE SEQUENCE [LARGE SCALE GENOMIC DNA]</scope>
    <source>
        <strain evidence="1 2">LMG 30640</strain>
    </source>
</reference>
<protein>
    <submittedName>
        <fullName evidence="1">Uncharacterized protein</fullName>
    </submittedName>
</protein>
<comment type="caution">
    <text evidence="1">The sequence shown here is derived from an EMBL/GenBank/DDBJ whole genome shotgun (WGS) entry which is preliminary data.</text>
</comment>
<keyword evidence="2" id="KW-1185">Reference proteome</keyword>
<evidence type="ECO:0000313" key="2">
    <source>
        <dbReference type="Proteomes" id="UP000635278"/>
    </source>
</evidence>
<dbReference type="EMBL" id="WOTB01000020">
    <property type="protein sequence ID" value="NHN85766.1"/>
    <property type="molecule type" value="Genomic_DNA"/>
</dbReference>
<evidence type="ECO:0000313" key="1">
    <source>
        <dbReference type="EMBL" id="NHN85766.1"/>
    </source>
</evidence>
<dbReference type="Proteomes" id="UP000635278">
    <property type="component" value="Unassembled WGS sequence"/>
</dbReference>
<accession>A0ABX0JRG7</accession>
<organism evidence="1 2">
    <name type="scientific">Acetobacter musti</name>
    <dbReference type="NCBI Taxonomy" id="864732"/>
    <lineage>
        <taxon>Bacteria</taxon>
        <taxon>Pseudomonadati</taxon>
        <taxon>Pseudomonadota</taxon>
        <taxon>Alphaproteobacteria</taxon>
        <taxon>Acetobacterales</taxon>
        <taxon>Acetobacteraceae</taxon>
        <taxon>Acetobacter</taxon>
    </lineage>
</organism>
<gene>
    <name evidence="1" type="ORF">GOB93_14105</name>
</gene>
<sequence>MSGKRTREEQVRELRGELIWGHGGISSLPVAEAHITEAEQRGRELERAERAKDTERLDWLARQFKTGMVYMNGDCIFAPNHRVNALKGRNFNDAIDAAMKEIGDA</sequence>
<proteinExistence type="predicted"/>
<dbReference type="RefSeq" id="WP_173584159.1">
    <property type="nucleotide sequence ID" value="NZ_WOTB01000020.1"/>
</dbReference>